<evidence type="ECO:0000256" key="2">
    <source>
        <dbReference type="SAM" id="MobiDB-lite"/>
    </source>
</evidence>
<keyword evidence="1" id="KW-0677">Repeat</keyword>
<dbReference type="InterPro" id="IPR011990">
    <property type="entry name" value="TPR-like_helical_dom_sf"/>
</dbReference>
<dbReference type="Gene3D" id="1.25.40.10">
    <property type="entry name" value="Tetratricopeptide repeat domain"/>
    <property type="match status" value="1"/>
</dbReference>
<evidence type="ECO:0000256" key="1">
    <source>
        <dbReference type="ARBA" id="ARBA00022737"/>
    </source>
</evidence>
<reference evidence="4" key="1">
    <citation type="submission" date="2020-06" db="EMBL/GenBank/DDBJ databases">
        <authorList>
            <consortium name="Plant Systems Biology data submission"/>
        </authorList>
    </citation>
    <scope>NUCLEOTIDE SEQUENCE</scope>
    <source>
        <strain evidence="4">D6</strain>
    </source>
</reference>
<dbReference type="EMBL" id="CAICTM010000985">
    <property type="protein sequence ID" value="CAB9519088.1"/>
    <property type="molecule type" value="Genomic_DNA"/>
</dbReference>
<gene>
    <name evidence="4" type="ORF">SEMRO_987_G228280.1</name>
</gene>
<dbReference type="OrthoDB" id="185373at2759"/>
<evidence type="ECO:0000313" key="4">
    <source>
        <dbReference type="EMBL" id="CAB9519088.1"/>
    </source>
</evidence>
<feature type="region of interest" description="Disordered" evidence="2">
    <location>
        <begin position="512"/>
        <end position="545"/>
    </location>
</feature>
<dbReference type="PANTHER" id="PTHR47933">
    <property type="entry name" value="PENTATRICOPEPTIDE REPEAT-CONTAINING PROTEIN 1, MITOCHONDRIAL"/>
    <property type="match status" value="1"/>
</dbReference>
<dbReference type="GO" id="GO:0003729">
    <property type="term" value="F:mRNA binding"/>
    <property type="evidence" value="ECO:0007669"/>
    <property type="project" value="TreeGrafter"/>
</dbReference>
<keyword evidence="3" id="KW-0732">Signal</keyword>
<feature type="compositionally biased region" description="Basic and acidic residues" evidence="2">
    <location>
        <begin position="513"/>
        <end position="528"/>
    </location>
</feature>
<comment type="caution">
    <text evidence="4">The sequence shown here is derived from an EMBL/GenBank/DDBJ whole genome shotgun (WGS) entry which is preliminary data.</text>
</comment>
<name>A0A9N8HQI2_9STRA</name>
<feature type="chain" id="PRO_5040186261" evidence="3">
    <location>
        <begin position="29"/>
        <end position="904"/>
    </location>
</feature>
<keyword evidence="5" id="KW-1185">Reference proteome</keyword>
<organism evidence="4 5">
    <name type="scientific">Seminavis robusta</name>
    <dbReference type="NCBI Taxonomy" id="568900"/>
    <lineage>
        <taxon>Eukaryota</taxon>
        <taxon>Sar</taxon>
        <taxon>Stramenopiles</taxon>
        <taxon>Ochrophyta</taxon>
        <taxon>Bacillariophyta</taxon>
        <taxon>Bacillariophyceae</taxon>
        <taxon>Bacillariophycidae</taxon>
        <taxon>Naviculales</taxon>
        <taxon>Naviculaceae</taxon>
        <taxon>Seminavis</taxon>
    </lineage>
</organism>
<feature type="signal peptide" evidence="3">
    <location>
        <begin position="1"/>
        <end position="28"/>
    </location>
</feature>
<accession>A0A9N8HQI2</accession>
<feature type="compositionally biased region" description="Polar residues" evidence="2">
    <location>
        <begin position="534"/>
        <end position="545"/>
    </location>
</feature>
<dbReference type="Proteomes" id="UP001153069">
    <property type="component" value="Unassembled WGS sequence"/>
</dbReference>
<protein>
    <submittedName>
        <fullName evidence="4">Uncharacterized protein</fullName>
    </submittedName>
</protein>
<dbReference type="InterPro" id="IPR051240">
    <property type="entry name" value="Mito_RNA-Proc/Resp"/>
</dbReference>
<evidence type="ECO:0000256" key="3">
    <source>
        <dbReference type="SAM" id="SignalP"/>
    </source>
</evidence>
<sequence>MAAVTAGSVRGLLLSLLLASSQSYTAVGFSIPAVAPSTNYWLTTSSSHSTQCHVPSSKSPSSWRLFSSVQSHTTSTSAATDENTVVPAEPQAAALPAKRQKAPSQKRQMRWILESVEKLVAASQPPQQQQEDADQLQKLLNALKSLVHSRTTQHVIQAGRQIEQSVRQIMINNNDNDSKIPILERVVKATAMTGLLSISLNITTHLMQDCNHTPSTICQEAICQGLRKIGRVNQMEQFLLQVVQTSSAQVATTTSTPVSPFAYNLFLAALCDPIVDTTTDRTFWAPVDSVEYLQRARKWLDHSPALLRILPPPDSTSYATVLNAAAEMGNRTLADQVWNMAQQQPQKQHFSTQLVNARLKSLQQDDEAALQLYETWIQTNDKNNDYYHDSTVQKTIIQPDGYTVDFLLLPLLRAGRIGDVEQILDQFINYQSETVVADAFQAFLWTLVDKGNDVAAAKAIFDMYVGPALEPVISHASLVRLLRPRTRYFTILLEGYKRKLLAAKTAAAAAASVEKDSKQPSSEDKSSSDDNASMMMQSEQQSATTTMTPALLAEEAWKLYNLMRNSPLPYIQPDEFTISTMMSICQTSSELTELLKDSQGRVQMKGAVLRAAITAFGQVGDPSSACVLFAHHVPPELQSASPRYWNVLLGAIAKDESGAALDLANASIGTILSRQKSLASTNQQLLMQLDGLNSIQAAKAIVTEYVREPNSQTFALYAQVAASHDDNNSNLAIEIFRNATSAGIPADGRFVNAVLRCFGADIDDAVNAWKQEIRSACLAHENRARSKPVSAARTKGKNLVAAYHGLIYVAGRALCPDVALRLVYAMGKEGLPVDETALNCYKSGKRRARAKRDMKSEQKNGVRQRLRKLLNMVDAYESLLFVECVKYDQRDKRRSGDKKIRIII</sequence>
<proteinExistence type="predicted"/>
<dbReference type="AlphaFoldDB" id="A0A9N8HQI2"/>
<evidence type="ECO:0000313" key="5">
    <source>
        <dbReference type="Proteomes" id="UP001153069"/>
    </source>
</evidence>
<dbReference type="PANTHER" id="PTHR47933:SF11">
    <property type="entry name" value="PENTATRICOPEPTIDE REPEAT-CONTAINING PROTEIN 2"/>
    <property type="match status" value="1"/>
</dbReference>